<dbReference type="InterPro" id="IPR052055">
    <property type="entry name" value="Hepadnavirus_pol/RT"/>
</dbReference>
<feature type="domain" description="Reverse transcriptase" evidence="1">
    <location>
        <begin position="47"/>
        <end position="174"/>
    </location>
</feature>
<dbReference type="InterPro" id="IPR000477">
    <property type="entry name" value="RT_dom"/>
</dbReference>
<organism evidence="2 3">
    <name type="scientific">Streblomastix strix</name>
    <dbReference type="NCBI Taxonomy" id="222440"/>
    <lineage>
        <taxon>Eukaryota</taxon>
        <taxon>Metamonada</taxon>
        <taxon>Preaxostyla</taxon>
        <taxon>Oxymonadida</taxon>
        <taxon>Streblomastigidae</taxon>
        <taxon>Streblomastix</taxon>
    </lineage>
</organism>
<dbReference type="Gene3D" id="3.10.10.10">
    <property type="entry name" value="HIV Type 1 Reverse Transcriptase, subunit A, domain 1"/>
    <property type="match status" value="1"/>
</dbReference>
<dbReference type="Proteomes" id="UP000324800">
    <property type="component" value="Unassembled WGS sequence"/>
</dbReference>
<dbReference type="Gene3D" id="3.30.70.270">
    <property type="match status" value="1"/>
</dbReference>
<proteinExistence type="predicted"/>
<dbReference type="SUPFAM" id="SSF56672">
    <property type="entry name" value="DNA/RNA polymerases"/>
    <property type="match status" value="1"/>
</dbReference>
<dbReference type="PANTHER" id="PTHR33050">
    <property type="entry name" value="REVERSE TRANSCRIPTASE DOMAIN-CONTAINING PROTEIN"/>
    <property type="match status" value="1"/>
</dbReference>
<dbReference type="PANTHER" id="PTHR33050:SF7">
    <property type="entry name" value="RIBONUCLEASE H"/>
    <property type="match status" value="1"/>
</dbReference>
<comment type="caution">
    <text evidence="2">The sequence shown here is derived from an EMBL/GenBank/DDBJ whole genome shotgun (WGS) entry which is preliminary data.</text>
</comment>
<accession>A0A5J4RX09</accession>
<dbReference type="OrthoDB" id="420169at2759"/>
<evidence type="ECO:0000313" key="3">
    <source>
        <dbReference type="Proteomes" id="UP000324800"/>
    </source>
</evidence>
<evidence type="ECO:0000259" key="1">
    <source>
        <dbReference type="Pfam" id="PF00078"/>
    </source>
</evidence>
<dbReference type="EMBL" id="SNRW01041307">
    <property type="protein sequence ID" value="KAA6338118.1"/>
    <property type="molecule type" value="Genomic_DNA"/>
</dbReference>
<reference evidence="2 3" key="1">
    <citation type="submission" date="2019-03" db="EMBL/GenBank/DDBJ databases">
        <title>Single cell metagenomics reveals metabolic interactions within the superorganism composed of flagellate Streblomastix strix and complex community of Bacteroidetes bacteria on its surface.</title>
        <authorList>
            <person name="Treitli S.C."/>
            <person name="Kolisko M."/>
            <person name="Husnik F."/>
            <person name="Keeling P."/>
            <person name="Hampl V."/>
        </authorList>
    </citation>
    <scope>NUCLEOTIDE SEQUENCE [LARGE SCALE GENOMIC DNA]</scope>
    <source>
        <strain evidence="2">ST1C</strain>
    </source>
</reference>
<dbReference type="InterPro" id="IPR043128">
    <property type="entry name" value="Rev_trsase/Diguanyl_cyclase"/>
</dbReference>
<evidence type="ECO:0000313" key="2">
    <source>
        <dbReference type="EMBL" id="KAA6338118.1"/>
    </source>
</evidence>
<protein>
    <recommendedName>
        <fullName evidence="1">Reverse transcriptase domain-containing protein</fullName>
    </recommendedName>
</protein>
<dbReference type="InterPro" id="IPR043502">
    <property type="entry name" value="DNA/RNA_pol_sf"/>
</dbReference>
<dbReference type="AlphaFoldDB" id="A0A5J4RX09"/>
<dbReference type="Pfam" id="PF00078">
    <property type="entry name" value="RVT_1"/>
    <property type="match status" value="1"/>
</dbReference>
<gene>
    <name evidence="2" type="ORF">EZS28_052728</name>
</gene>
<sequence>MDGVIIPIQDSQVAFWNSIFSVSQKNGEYRKIHEGHRLNYELMTETFQMDNDNSTKQILKQGDFATSLVIRQVFHHIGVVAKLISYLCFYFLDQCYAYIWMPFGVSIAPNVFIKTLIPLITQLRKMLSSNIITYMEDILILSQNILTLQYKTLIIKDYLIQMGWILSMQKSNLNPCRDFELIGWRWDSKNLAIQLKPKRRNG</sequence>
<name>A0A5J4RX09_9EUKA</name>